<evidence type="ECO:0000313" key="1">
    <source>
        <dbReference type="EMBL" id="PYF12985.1"/>
    </source>
</evidence>
<proteinExistence type="predicted"/>
<name>A0A318UHA7_9RHOB</name>
<dbReference type="RefSeq" id="WP_110804005.1">
    <property type="nucleotide sequence ID" value="NZ_QJTK01000001.1"/>
</dbReference>
<dbReference type="AlphaFoldDB" id="A0A318UHA7"/>
<dbReference type="Proteomes" id="UP000247727">
    <property type="component" value="Unassembled WGS sequence"/>
</dbReference>
<gene>
    <name evidence="1" type="ORF">C8J30_101370</name>
</gene>
<evidence type="ECO:0000313" key="2">
    <source>
        <dbReference type="Proteomes" id="UP000247727"/>
    </source>
</evidence>
<dbReference type="OrthoDB" id="9993444at2"/>
<organism evidence="1 2">
    <name type="scientific">Rhodobacter viridis</name>
    <dbReference type="NCBI Taxonomy" id="1054202"/>
    <lineage>
        <taxon>Bacteria</taxon>
        <taxon>Pseudomonadati</taxon>
        <taxon>Pseudomonadota</taxon>
        <taxon>Alphaproteobacteria</taxon>
        <taxon>Rhodobacterales</taxon>
        <taxon>Rhodobacter group</taxon>
        <taxon>Rhodobacter</taxon>
    </lineage>
</organism>
<comment type="caution">
    <text evidence="1">The sequence shown here is derived from an EMBL/GenBank/DDBJ whole genome shotgun (WGS) entry which is preliminary data.</text>
</comment>
<accession>A0A318UHA7</accession>
<dbReference type="EMBL" id="QJTK01000001">
    <property type="protein sequence ID" value="PYF12985.1"/>
    <property type="molecule type" value="Genomic_DNA"/>
</dbReference>
<protein>
    <submittedName>
        <fullName evidence="1">Uncharacterized protein</fullName>
    </submittedName>
</protein>
<sequence>MNDEAPPPRIVARLWAQSLPYETAARELRLAPSIIREASDADGRITYGDAVAAAVNFYTAKIDPKALEAALRPARRGPPPGLRGTPLRLRRLRTQAVKAAAPMVELIDRRLSRLAAVAAAQAADGPADARRIARQAGAFEALAAALAKRNTRAVKGLGPKEVKA</sequence>
<reference evidence="1 2" key="1">
    <citation type="submission" date="2018-06" db="EMBL/GenBank/DDBJ databases">
        <title>Genomic Encyclopedia of Type Strains, Phase III (KMG-III): the genomes of soil and plant-associated and newly described type strains.</title>
        <authorList>
            <person name="Whitman W."/>
        </authorList>
    </citation>
    <scope>NUCLEOTIDE SEQUENCE [LARGE SCALE GENOMIC DNA]</scope>
    <source>
        <strain evidence="1 2">JA737</strain>
    </source>
</reference>
<keyword evidence="2" id="KW-1185">Reference proteome</keyword>